<dbReference type="InterPro" id="IPR032806">
    <property type="entry name" value="YbfD_N"/>
</dbReference>
<dbReference type="Proteomes" id="UP001368500">
    <property type="component" value="Unassembled WGS sequence"/>
</dbReference>
<dbReference type="PANTHER" id="PTHR30298:SF0">
    <property type="entry name" value="PROTEIN YBFL-RELATED"/>
    <property type="match status" value="1"/>
</dbReference>
<sequence length="123" mass="14001">MASDLTAAGDELMRRFEDLDDPRKPSGRFQYPLQELLLAALCAISAGAEDWVDVSEWGEFKLEWLRRFLPFEQGIASHDTFGRVFAMLDSARFEDCFRGWMTQLCPNLAQQHIAIDGKTLRGS</sequence>
<gene>
    <name evidence="2" type="ORF">AACH11_16220</name>
</gene>
<dbReference type="Pfam" id="PF13808">
    <property type="entry name" value="DDE_Tnp_1_assoc"/>
    <property type="match status" value="1"/>
</dbReference>
<evidence type="ECO:0000313" key="2">
    <source>
        <dbReference type="EMBL" id="MEK8027510.1"/>
    </source>
</evidence>
<dbReference type="EMBL" id="JBBUTF010000014">
    <property type="protein sequence ID" value="MEK8027510.1"/>
    <property type="molecule type" value="Genomic_DNA"/>
</dbReference>
<comment type="caution">
    <text evidence="2">The sequence shown here is derived from an EMBL/GenBank/DDBJ whole genome shotgun (WGS) entry which is preliminary data.</text>
</comment>
<name>A0ABU9BET9_9BURK</name>
<proteinExistence type="predicted"/>
<organism evidence="2 3">
    <name type="scientific">Pseudaquabacterium rugosum</name>
    <dbReference type="NCBI Taxonomy" id="2984194"/>
    <lineage>
        <taxon>Bacteria</taxon>
        <taxon>Pseudomonadati</taxon>
        <taxon>Pseudomonadota</taxon>
        <taxon>Betaproteobacteria</taxon>
        <taxon>Burkholderiales</taxon>
        <taxon>Sphaerotilaceae</taxon>
        <taxon>Pseudaquabacterium</taxon>
    </lineage>
</organism>
<feature type="non-terminal residue" evidence="2">
    <location>
        <position position="123"/>
    </location>
</feature>
<feature type="domain" description="H repeat-associated protein N-terminal" evidence="1">
    <location>
        <begin position="14"/>
        <end position="101"/>
    </location>
</feature>
<accession>A0ABU9BET9</accession>
<dbReference type="NCBIfam" id="NF033564">
    <property type="entry name" value="transpos_ISAs1"/>
    <property type="match status" value="1"/>
</dbReference>
<evidence type="ECO:0000259" key="1">
    <source>
        <dbReference type="Pfam" id="PF13808"/>
    </source>
</evidence>
<reference evidence="2 3" key="1">
    <citation type="submission" date="2024-04" db="EMBL/GenBank/DDBJ databases">
        <title>Novel species of the genus Ideonella isolated from streams.</title>
        <authorList>
            <person name="Lu H."/>
        </authorList>
    </citation>
    <scope>NUCLEOTIDE SEQUENCE [LARGE SCALE GENOMIC DNA]</scope>
    <source>
        <strain evidence="2 3">BYS139W</strain>
    </source>
</reference>
<dbReference type="InterPro" id="IPR047647">
    <property type="entry name" value="ISAs1_transpos"/>
</dbReference>
<protein>
    <submittedName>
        <fullName evidence="2">ISAs1 family transposase</fullName>
    </submittedName>
</protein>
<dbReference type="RefSeq" id="WP_341375283.1">
    <property type="nucleotide sequence ID" value="NZ_JBBUTF010000014.1"/>
</dbReference>
<keyword evidence="3" id="KW-1185">Reference proteome</keyword>
<dbReference type="PANTHER" id="PTHR30298">
    <property type="entry name" value="H REPEAT-ASSOCIATED PREDICTED TRANSPOSASE"/>
    <property type="match status" value="1"/>
</dbReference>
<dbReference type="InterPro" id="IPR051698">
    <property type="entry name" value="Transposase_11-like"/>
</dbReference>
<evidence type="ECO:0000313" key="3">
    <source>
        <dbReference type="Proteomes" id="UP001368500"/>
    </source>
</evidence>